<evidence type="ECO:0000313" key="1">
    <source>
        <dbReference type="EMBL" id="JAH40159.1"/>
    </source>
</evidence>
<sequence>MFSGYRLNSDRELFMKKFRLMFLPCIENAVHKISNL</sequence>
<dbReference type="AlphaFoldDB" id="A0A0E9SFJ6"/>
<accession>A0A0E9SFJ6</accession>
<reference evidence="1" key="1">
    <citation type="submission" date="2014-11" db="EMBL/GenBank/DDBJ databases">
        <authorList>
            <person name="Amaro Gonzalez C."/>
        </authorList>
    </citation>
    <scope>NUCLEOTIDE SEQUENCE</scope>
</reference>
<organism evidence="1">
    <name type="scientific">Anguilla anguilla</name>
    <name type="common">European freshwater eel</name>
    <name type="synonym">Muraena anguilla</name>
    <dbReference type="NCBI Taxonomy" id="7936"/>
    <lineage>
        <taxon>Eukaryota</taxon>
        <taxon>Metazoa</taxon>
        <taxon>Chordata</taxon>
        <taxon>Craniata</taxon>
        <taxon>Vertebrata</taxon>
        <taxon>Euteleostomi</taxon>
        <taxon>Actinopterygii</taxon>
        <taxon>Neopterygii</taxon>
        <taxon>Teleostei</taxon>
        <taxon>Anguilliformes</taxon>
        <taxon>Anguillidae</taxon>
        <taxon>Anguilla</taxon>
    </lineage>
</organism>
<protein>
    <submittedName>
        <fullName evidence="1">Uncharacterized protein</fullName>
    </submittedName>
</protein>
<dbReference type="EMBL" id="GBXM01068418">
    <property type="protein sequence ID" value="JAH40159.1"/>
    <property type="molecule type" value="Transcribed_RNA"/>
</dbReference>
<proteinExistence type="predicted"/>
<reference evidence="1" key="2">
    <citation type="journal article" date="2015" name="Fish Shellfish Immunol.">
        <title>Early steps in the European eel (Anguilla anguilla)-Vibrio vulnificus interaction in the gills: Role of the RtxA13 toxin.</title>
        <authorList>
            <person name="Callol A."/>
            <person name="Pajuelo D."/>
            <person name="Ebbesson L."/>
            <person name="Teles M."/>
            <person name="MacKenzie S."/>
            <person name="Amaro C."/>
        </authorList>
    </citation>
    <scope>NUCLEOTIDE SEQUENCE</scope>
</reference>
<name>A0A0E9SFJ6_ANGAN</name>